<protein>
    <submittedName>
        <fullName evidence="8">SPX domain-containing protein</fullName>
    </submittedName>
</protein>
<dbReference type="InterPro" id="IPR013083">
    <property type="entry name" value="Znf_RING/FYVE/PHD"/>
</dbReference>
<dbReference type="Pfam" id="PF03105">
    <property type="entry name" value="SPX"/>
    <property type="match status" value="1"/>
</dbReference>
<evidence type="ECO:0000256" key="3">
    <source>
        <dbReference type="ARBA" id="ARBA00022833"/>
    </source>
</evidence>
<evidence type="ECO:0000256" key="5">
    <source>
        <dbReference type="SAM" id="MobiDB-lite"/>
    </source>
</evidence>
<gene>
    <name evidence="8" type="ORF">IWX90DRAFT_423013</name>
</gene>
<dbReference type="PROSITE" id="PS00518">
    <property type="entry name" value="ZF_RING_1"/>
    <property type="match status" value="1"/>
</dbReference>
<accession>A0ABR1Y1F0</accession>
<dbReference type="SUPFAM" id="SSF57850">
    <property type="entry name" value="RING/U-box"/>
    <property type="match status" value="1"/>
</dbReference>
<dbReference type="InterPro" id="IPR017907">
    <property type="entry name" value="Znf_RING_CS"/>
</dbReference>
<dbReference type="InterPro" id="IPR018957">
    <property type="entry name" value="Znf_C3HC4_RING-type"/>
</dbReference>
<dbReference type="InterPro" id="IPR001841">
    <property type="entry name" value="Znf_RING"/>
</dbReference>
<feature type="compositionally biased region" description="Low complexity" evidence="5">
    <location>
        <begin position="129"/>
        <end position="147"/>
    </location>
</feature>
<dbReference type="PANTHER" id="PTHR23327">
    <property type="entry name" value="RING FINGER PROTEIN 127"/>
    <property type="match status" value="1"/>
</dbReference>
<keyword evidence="9" id="KW-1185">Reference proteome</keyword>
<comment type="caution">
    <text evidence="8">The sequence shown here is derived from an EMBL/GenBank/DDBJ whole genome shotgun (WGS) entry which is preliminary data.</text>
</comment>
<dbReference type="Proteomes" id="UP001456524">
    <property type="component" value="Unassembled WGS sequence"/>
</dbReference>
<dbReference type="InterPro" id="IPR004331">
    <property type="entry name" value="SPX_dom"/>
</dbReference>
<evidence type="ECO:0000313" key="8">
    <source>
        <dbReference type="EMBL" id="KAK8174991.1"/>
    </source>
</evidence>
<proteinExistence type="predicted"/>
<dbReference type="PROSITE" id="PS51382">
    <property type="entry name" value="SPX"/>
    <property type="match status" value="1"/>
</dbReference>
<feature type="domain" description="SPX" evidence="7">
    <location>
        <begin position="1"/>
        <end position="330"/>
    </location>
</feature>
<evidence type="ECO:0000256" key="2">
    <source>
        <dbReference type="ARBA" id="ARBA00022771"/>
    </source>
</evidence>
<organism evidence="8 9">
    <name type="scientific">Phyllosticta citrichinensis</name>
    <dbReference type="NCBI Taxonomy" id="1130410"/>
    <lineage>
        <taxon>Eukaryota</taxon>
        <taxon>Fungi</taxon>
        <taxon>Dikarya</taxon>
        <taxon>Ascomycota</taxon>
        <taxon>Pezizomycotina</taxon>
        <taxon>Dothideomycetes</taxon>
        <taxon>Dothideomycetes incertae sedis</taxon>
        <taxon>Botryosphaeriales</taxon>
        <taxon>Phyllostictaceae</taxon>
        <taxon>Phyllosticta</taxon>
    </lineage>
</organism>
<dbReference type="EMBL" id="JBBWUH010000002">
    <property type="protein sequence ID" value="KAK8174991.1"/>
    <property type="molecule type" value="Genomic_DNA"/>
</dbReference>
<dbReference type="PROSITE" id="PS50089">
    <property type="entry name" value="ZF_RING_2"/>
    <property type="match status" value="1"/>
</dbReference>
<feature type="region of interest" description="Disordered" evidence="5">
    <location>
        <begin position="129"/>
        <end position="155"/>
    </location>
</feature>
<sequence length="467" mass="52461">MKFARAFQERLQNDGYPPEWVTAAISYRQLKKCIKKVERELDRLGLDVETLGQVLRTAEQERDERHAQYLLLNPDADASCAALFEPKLLIAVDEATGEPLDAHLSPTTRDYLQQLSLSQPVLSGPRLSQLRLDSSSEQDSSTGGSPSPDGPLRPTALRPFRMVELPLTSDSEFFSILTTELSGLAALQAQEKTRLSAQVTELGAVVSKVTEPDRRTASKADLTKWRRIFELYVNSSIFFSANGDQDRGQQRDAVTAQALLQKFSDELQRQEIAVAFKEKESAVALERFLQLNVEMLQSMRFQEINDLAMKKILKKFDKHTALNIKTTFPTTLRHLPQNLSLALLPASTAKAICHQLSTSLLSLVPSLNDYLCPVCFGISWRPIRLRCGHIFCIRCLVVLQRARQDHCPLCRGAVVMQADANNLDPALARFLQRYFPEEVRQKQRENEVAAGVDRYGEAFVGGRCVVM</sequence>
<keyword evidence="2 4" id="KW-0863">Zinc-finger</keyword>
<keyword evidence="1" id="KW-0479">Metal-binding</keyword>
<evidence type="ECO:0000256" key="1">
    <source>
        <dbReference type="ARBA" id="ARBA00022723"/>
    </source>
</evidence>
<evidence type="ECO:0000259" key="7">
    <source>
        <dbReference type="PROSITE" id="PS51382"/>
    </source>
</evidence>
<dbReference type="SMART" id="SM00184">
    <property type="entry name" value="RING"/>
    <property type="match status" value="1"/>
</dbReference>
<dbReference type="Gene3D" id="3.30.40.10">
    <property type="entry name" value="Zinc/RING finger domain, C3HC4 (zinc finger)"/>
    <property type="match status" value="1"/>
</dbReference>
<dbReference type="PANTHER" id="PTHR23327:SF51">
    <property type="entry name" value="TRANSCRIPTIONAL REGULATOR OF YEAST FORM ADHERENCE 3"/>
    <property type="match status" value="1"/>
</dbReference>
<feature type="domain" description="RING-type" evidence="6">
    <location>
        <begin position="372"/>
        <end position="411"/>
    </location>
</feature>
<name>A0ABR1Y1F0_9PEZI</name>
<keyword evidence="3" id="KW-0862">Zinc</keyword>
<dbReference type="Pfam" id="PF00097">
    <property type="entry name" value="zf-C3HC4"/>
    <property type="match status" value="1"/>
</dbReference>
<reference evidence="8 9" key="1">
    <citation type="journal article" date="2022" name="G3 (Bethesda)">
        <title>Enemy or ally: a genomic approach to elucidate the lifestyle of Phyllosticta citrichinaensis.</title>
        <authorList>
            <person name="Buijs V.A."/>
            <person name="Groenewald J.Z."/>
            <person name="Haridas S."/>
            <person name="LaButti K.M."/>
            <person name="Lipzen A."/>
            <person name="Martin F.M."/>
            <person name="Barry K."/>
            <person name="Grigoriev I.V."/>
            <person name="Crous P.W."/>
            <person name="Seidl M.F."/>
        </authorList>
    </citation>
    <scope>NUCLEOTIDE SEQUENCE [LARGE SCALE GENOMIC DNA]</scope>
    <source>
        <strain evidence="8 9">CBS 129764</strain>
    </source>
</reference>
<evidence type="ECO:0000259" key="6">
    <source>
        <dbReference type="PROSITE" id="PS50089"/>
    </source>
</evidence>
<evidence type="ECO:0000256" key="4">
    <source>
        <dbReference type="PROSITE-ProRule" id="PRU00175"/>
    </source>
</evidence>
<evidence type="ECO:0000313" key="9">
    <source>
        <dbReference type="Proteomes" id="UP001456524"/>
    </source>
</evidence>